<dbReference type="InterPro" id="IPR036188">
    <property type="entry name" value="FAD/NAD-bd_sf"/>
</dbReference>
<protein>
    <recommendedName>
        <fullName evidence="5">Phytoene desaturase (Lycopene-forming)</fullName>
    </recommendedName>
</protein>
<dbReference type="PANTHER" id="PTHR43734">
    <property type="entry name" value="PHYTOENE DESATURASE"/>
    <property type="match status" value="1"/>
</dbReference>
<keyword evidence="4" id="KW-1185">Reference proteome</keyword>
<evidence type="ECO:0000313" key="3">
    <source>
        <dbReference type="EMBL" id="QDT28472.1"/>
    </source>
</evidence>
<dbReference type="Pfam" id="PF13450">
    <property type="entry name" value="NAD_binding_8"/>
    <property type="match status" value="1"/>
</dbReference>
<keyword evidence="2" id="KW-0560">Oxidoreductase</keyword>
<dbReference type="AlphaFoldDB" id="A0A517QA08"/>
<sequence>MTYDSIIIGAGLSGLAAGIRLAYYGKQVCILERHTTIGGLNSFYRLRGCNHDVGLHAVTNYSPPGGKRGPLNKILRQLRFQWDDFDLSPQCGSSVVFPGHTLRFNNQFDYFEAQIAEQFPSQIDGFRRLVADIDSHNIGDLGQTWISARERMAEQISDPLLINMLLCPLMFYGSPSEYDMDFNQFVIMFRSIYQEGFARPYKGVRLILKNLVRKFKELGGELKLRAGVQQLLNDGKHVTGVMLDDGQILEAKNVLSSAGSAETLQLCGAEVTADERFIPGEISFVETISVLDKQPAELGHEETIVFYNDSEDFYYEQSQEPVDVRSGIICSPNNFEYDQPLEEGSIRITALANPDYWMNLPEDKYIAEKKYWYDQILESSLRYIPDFRPHVVDVDTFTPRTIKKFTGHINGCVYGAPQKILDGTTPLDNLFLCGTDQGFLGIIGSMLSGISIANLHLLNAK</sequence>
<evidence type="ECO:0000256" key="1">
    <source>
        <dbReference type="ARBA" id="ARBA00006046"/>
    </source>
</evidence>
<dbReference type="PANTHER" id="PTHR43734:SF7">
    <property type="entry name" value="4,4'-DIAPONEUROSPORENE OXYGENASE"/>
    <property type="match status" value="1"/>
</dbReference>
<evidence type="ECO:0000256" key="2">
    <source>
        <dbReference type="ARBA" id="ARBA00023002"/>
    </source>
</evidence>
<dbReference type="Proteomes" id="UP000315647">
    <property type="component" value="Chromosome"/>
</dbReference>
<proteinExistence type="inferred from homology"/>
<accession>A0A517QA08</accession>
<gene>
    <name evidence="3" type="ORF">Enr10x_38160</name>
</gene>
<evidence type="ECO:0008006" key="5">
    <source>
        <dbReference type="Google" id="ProtNLM"/>
    </source>
</evidence>
<dbReference type="SUPFAM" id="SSF51905">
    <property type="entry name" value="FAD/NAD(P)-binding domain"/>
    <property type="match status" value="1"/>
</dbReference>
<organism evidence="3 4">
    <name type="scientific">Gimesia panareensis</name>
    <dbReference type="NCBI Taxonomy" id="2527978"/>
    <lineage>
        <taxon>Bacteria</taxon>
        <taxon>Pseudomonadati</taxon>
        <taxon>Planctomycetota</taxon>
        <taxon>Planctomycetia</taxon>
        <taxon>Planctomycetales</taxon>
        <taxon>Planctomycetaceae</taxon>
        <taxon>Gimesia</taxon>
    </lineage>
</organism>
<dbReference type="EMBL" id="CP037421">
    <property type="protein sequence ID" value="QDT28472.1"/>
    <property type="molecule type" value="Genomic_DNA"/>
</dbReference>
<reference evidence="3 4" key="1">
    <citation type="submission" date="2019-03" db="EMBL/GenBank/DDBJ databases">
        <title>Deep-cultivation of Planctomycetes and their phenomic and genomic characterization uncovers novel biology.</title>
        <authorList>
            <person name="Wiegand S."/>
            <person name="Jogler M."/>
            <person name="Boedeker C."/>
            <person name="Pinto D."/>
            <person name="Vollmers J."/>
            <person name="Rivas-Marin E."/>
            <person name="Kohn T."/>
            <person name="Peeters S.H."/>
            <person name="Heuer A."/>
            <person name="Rast P."/>
            <person name="Oberbeckmann S."/>
            <person name="Bunk B."/>
            <person name="Jeske O."/>
            <person name="Meyerdierks A."/>
            <person name="Storesund J.E."/>
            <person name="Kallscheuer N."/>
            <person name="Luecker S."/>
            <person name="Lage O.M."/>
            <person name="Pohl T."/>
            <person name="Merkel B.J."/>
            <person name="Hornburger P."/>
            <person name="Mueller R.-W."/>
            <person name="Bruemmer F."/>
            <person name="Labrenz M."/>
            <person name="Spormann A.M."/>
            <person name="Op den Camp H."/>
            <person name="Overmann J."/>
            <person name="Amann R."/>
            <person name="Jetten M.S.M."/>
            <person name="Mascher T."/>
            <person name="Medema M.H."/>
            <person name="Devos D.P."/>
            <person name="Kaster A.-K."/>
            <person name="Ovreas L."/>
            <person name="Rohde M."/>
            <person name="Galperin M.Y."/>
            <person name="Jogler C."/>
        </authorList>
    </citation>
    <scope>NUCLEOTIDE SEQUENCE [LARGE SCALE GENOMIC DNA]</scope>
    <source>
        <strain evidence="3 4">Enr10</strain>
    </source>
</reference>
<dbReference type="RefSeq" id="WP_145450964.1">
    <property type="nucleotide sequence ID" value="NZ_CP037421.1"/>
</dbReference>
<dbReference type="Gene3D" id="3.50.50.60">
    <property type="entry name" value="FAD/NAD(P)-binding domain"/>
    <property type="match status" value="2"/>
</dbReference>
<comment type="similarity">
    <text evidence="1">Belongs to the carotenoid/retinoid oxidoreductase family.</text>
</comment>
<evidence type="ECO:0000313" key="4">
    <source>
        <dbReference type="Proteomes" id="UP000315647"/>
    </source>
</evidence>
<dbReference type="GO" id="GO:0016491">
    <property type="term" value="F:oxidoreductase activity"/>
    <property type="evidence" value="ECO:0007669"/>
    <property type="project" value="UniProtKB-KW"/>
</dbReference>
<name>A0A517QA08_9PLAN</name>